<protein>
    <submittedName>
        <fullName evidence="4">Uncharacterized protein</fullName>
    </submittedName>
</protein>
<reference evidence="4" key="1">
    <citation type="submission" date="2021-02" db="EMBL/GenBank/DDBJ databases">
        <authorList>
            <person name="Nowell W R."/>
        </authorList>
    </citation>
    <scope>NUCLEOTIDE SEQUENCE</scope>
</reference>
<dbReference type="Gene3D" id="3.30.1360.120">
    <property type="entry name" value="Probable tRNA modification gtpase trme, domain 1"/>
    <property type="match status" value="1"/>
</dbReference>
<dbReference type="Proteomes" id="UP000663845">
    <property type="component" value="Unassembled WGS sequence"/>
</dbReference>
<proteinExistence type="inferred from homology"/>
<dbReference type="InterPro" id="IPR027266">
    <property type="entry name" value="TrmE/GcvT-like"/>
</dbReference>
<evidence type="ECO:0000259" key="3">
    <source>
        <dbReference type="Pfam" id="PF08669"/>
    </source>
</evidence>
<comment type="similarity">
    <text evidence="1">Belongs to the GcvT family.</text>
</comment>
<comment type="caution">
    <text evidence="4">The sequence shown here is derived from an EMBL/GenBank/DDBJ whole genome shotgun (WGS) entry which is preliminary data.</text>
</comment>
<dbReference type="Pfam" id="PF01571">
    <property type="entry name" value="GCV_T"/>
    <property type="match status" value="1"/>
</dbReference>
<dbReference type="InterPro" id="IPR029043">
    <property type="entry name" value="GcvT/YgfZ_C"/>
</dbReference>
<evidence type="ECO:0000256" key="1">
    <source>
        <dbReference type="ARBA" id="ARBA00008609"/>
    </source>
</evidence>
<dbReference type="InterPro" id="IPR028896">
    <property type="entry name" value="GcvT/YgfZ/DmdA"/>
</dbReference>
<dbReference type="InterPro" id="IPR013977">
    <property type="entry name" value="GcvT_C"/>
</dbReference>
<dbReference type="Gene3D" id="2.40.30.110">
    <property type="entry name" value="Aminomethyltransferase beta-barrel domains"/>
    <property type="match status" value="1"/>
</dbReference>
<dbReference type="Pfam" id="PF08669">
    <property type="entry name" value="GCV_T_C"/>
    <property type="match status" value="1"/>
</dbReference>
<dbReference type="AlphaFoldDB" id="A0A815K422"/>
<organism evidence="4 6">
    <name type="scientific">Adineta steineri</name>
    <dbReference type="NCBI Taxonomy" id="433720"/>
    <lineage>
        <taxon>Eukaryota</taxon>
        <taxon>Metazoa</taxon>
        <taxon>Spiralia</taxon>
        <taxon>Gnathifera</taxon>
        <taxon>Rotifera</taxon>
        <taxon>Eurotatoria</taxon>
        <taxon>Bdelloidea</taxon>
        <taxon>Adinetida</taxon>
        <taxon>Adinetidae</taxon>
        <taxon>Adineta</taxon>
    </lineage>
</organism>
<dbReference type="SUPFAM" id="SSF103025">
    <property type="entry name" value="Folate-binding domain"/>
    <property type="match status" value="1"/>
</dbReference>
<dbReference type="InterPro" id="IPR006222">
    <property type="entry name" value="GCVT_N"/>
</dbReference>
<evidence type="ECO:0000313" key="4">
    <source>
        <dbReference type="EMBL" id="CAF1384857.1"/>
    </source>
</evidence>
<dbReference type="EMBL" id="CAJOBB010007462">
    <property type="protein sequence ID" value="CAF4187133.1"/>
    <property type="molecule type" value="Genomic_DNA"/>
</dbReference>
<sequence>MLCANNIDKAIGIVVHTEVLNEQRGYENNCSVIRLGEYQQYALCVYDMLVKQDKDYGIINTGYFTQRTLRIERMYPSWGHDIDKKTTPFHLISMVIEILSGEPIYRNGEFCGFFTSTTYGFTLRKQFCLGFVDALSSEKITVNYIRRATYEIDIATKRFKACPNVYQPTAMDPTVLLYTN</sequence>
<dbReference type="GO" id="GO:0005739">
    <property type="term" value="C:mitochondrion"/>
    <property type="evidence" value="ECO:0007669"/>
    <property type="project" value="TreeGrafter"/>
</dbReference>
<feature type="domain" description="Aminomethyltransferase C-terminal" evidence="3">
    <location>
        <begin position="98"/>
        <end position="161"/>
    </location>
</feature>
<evidence type="ECO:0000313" key="5">
    <source>
        <dbReference type="EMBL" id="CAF4187133.1"/>
    </source>
</evidence>
<dbReference type="Proteomes" id="UP000663868">
    <property type="component" value="Unassembled WGS sequence"/>
</dbReference>
<dbReference type="PANTHER" id="PTHR43757:SF15">
    <property type="entry name" value="PYRUVATE DEHYDROGENASE PHOSPHATASE REGULATORY SUBUNIT, MITOCHONDRIAL-LIKE"/>
    <property type="match status" value="1"/>
</dbReference>
<evidence type="ECO:0000313" key="6">
    <source>
        <dbReference type="Proteomes" id="UP000663845"/>
    </source>
</evidence>
<dbReference type="EMBL" id="CAJNOG010000932">
    <property type="protein sequence ID" value="CAF1384857.1"/>
    <property type="molecule type" value="Genomic_DNA"/>
</dbReference>
<evidence type="ECO:0000259" key="2">
    <source>
        <dbReference type="Pfam" id="PF01571"/>
    </source>
</evidence>
<dbReference type="SUPFAM" id="SSF101790">
    <property type="entry name" value="Aminomethyltransferase beta-barrel domain"/>
    <property type="match status" value="1"/>
</dbReference>
<feature type="domain" description="GCVT N-terminal" evidence="2">
    <location>
        <begin position="40"/>
        <end position="90"/>
    </location>
</feature>
<dbReference type="PANTHER" id="PTHR43757">
    <property type="entry name" value="AMINOMETHYLTRANSFERASE"/>
    <property type="match status" value="1"/>
</dbReference>
<gene>
    <name evidence="4" type="ORF">JYZ213_LOCUS36870</name>
    <name evidence="5" type="ORF">KXQ929_LOCUS39301</name>
</gene>
<name>A0A815K422_9BILA</name>
<accession>A0A815K422</accession>